<dbReference type="Proteomes" id="UP000324832">
    <property type="component" value="Unassembled WGS sequence"/>
</dbReference>
<dbReference type="EMBL" id="FZQP02003222">
    <property type="protein sequence ID" value="VVC97564.1"/>
    <property type="molecule type" value="Genomic_DNA"/>
</dbReference>
<dbReference type="SMART" id="SM00700">
    <property type="entry name" value="JHBP"/>
    <property type="match status" value="1"/>
</dbReference>
<accession>A0A5E4QJ21</accession>
<protein>
    <recommendedName>
        <fullName evidence="4">Lipid-binding serum glycoprotein N-terminal domain-containing protein</fullName>
    </recommendedName>
</protein>
<evidence type="ECO:0000313" key="3">
    <source>
        <dbReference type="Proteomes" id="UP000324832"/>
    </source>
</evidence>
<dbReference type="PANTHER" id="PTHR11008:SF9">
    <property type="entry name" value="PROTEIN TAKEOUT-LIKE PROTEIN"/>
    <property type="match status" value="1"/>
</dbReference>
<evidence type="ECO:0008006" key="4">
    <source>
        <dbReference type="Google" id="ProtNLM"/>
    </source>
</evidence>
<proteinExistence type="predicted"/>
<evidence type="ECO:0000256" key="1">
    <source>
        <dbReference type="SAM" id="SignalP"/>
    </source>
</evidence>
<keyword evidence="3" id="KW-1185">Reference proteome</keyword>
<dbReference type="PANTHER" id="PTHR11008">
    <property type="entry name" value="PROTEIN TAKEOUT-LIKE PROTEIN"/>
    <property type="match status" value="1"/>
</dbReference>
<organism evidence="2 3">
    <name type="scientific">Leptidea sinapis</name>
    <dbReference type="NCBI Taxonomy" id="189913"/>
    <lineage>
        <taxon>Eukaryota</taxon>
        <taxon>Metazoa</taxon>
        <taxon>Ecdysozoa</taxon>
        <taxon>Arthropoda</taxon>
        <taxon>Hexapoda</taxon>
        <taxon>Insecta</taxon>
        <taxon>Pterygota</taxon>
        <taxon>Neoptera</taxon>
        <taxon>Endopterygota</taxon>
        <taxon>Lepidoptera</taxon>
        <taxon>Glossata</taxon>
        <taxon>Ditrysia</taxon>
        <taxon>Papilionoidea</taxon>
        <taxon>Pieridae</taxon>
        <taxon>Dismorphiinae</taxon>
        <taxon>Leptidea</taxon>
    </lineage>
</organism>
<keyword evidence="1" id="KW-0732">Signal</keyword>
<feature type="chain" id="PRO_5023023849" description="Lipid-binding serum glycoprotein N-terminal domain-containing protein" evidence="1">
    <location>
        <begin position="18"/>
        <end position="254"/>
    </location>
</feature>
<sequence>MRFIVIFALAVFSIASGVPVTTKHVEEILMTSSHDLRNRFLGDILRNVLEAVRDIMKNGSGSIPVLDPLQIESLRVDEDLIGIPGVYISLGMNVENLSTFVVDTMDVHLESLLAQRYRIEFEGYIPEVNANANRYSMDVNINNMAIKGNGGMKLKVTQPKLKGTLVVSLSMNNGIYLTIRDCTLAFSLDTFEPEITGLFENAVSSQLVSSFLKSLVPELMVAYENDINQFLSEAVLTYGNMFLQDFDLGSLLNP</sequence>
<reference evidence="2 3" key="1">
    <citation type="submission" date="2017-07" db="EMBL/GenBank/DDBJ databases">
        <authorList>
            <person name="Talla V."/>
            <person name="Backstrom N."/>
        </authorList>
    </citation>
    <scope>NUCLEOTIDE SEQUENCE [LARGE SCALE GENOMIC DNA]</scope>
</reference>
<dbReference type="AlphaFoldDB" id="A0A5E4QJ21"/>
<dbReference type="Pfam" id="PF06585">
    <property type="entry name" value="JHBP"/>
    <property type="match status" value="1"/>
</dbReference>
<feature type="signal peptide" evidence="1">
    <location>
        <begin position="1"/>
        <end position="17"/>
    </location>
</feature>
<evidence type="ECO:0000313" key="2">
    <source>
        <dbReference type="EMBL" id="VVC97564.1"/>
    </source>
</evidence>
<dbReference type="InterPro" id="IPR010562">
    <property type="entry name" value="Haemolymph_juvenile_hormone-bd"/>
</dbReference>
<dbReference type="Gene3D" id="3.15.10.30">
    <property type="entry name" value="Haemolymph juvenile hormone binding protein"/>
    <property type="match status" value="1"/>
</dbReference>
<gene>
    <name evidence="2" type="ORF">LSINAPIS_LOCUS8810</name>
</gene>
<dbReference type="InterPro" id="IPR038606">
    <property type="entry name" value="To_sf"/>
</dbReference>
<name>A0A5E4QJ21_9NEOP</name>